<name>A0A6A6BAI0_9PEZI</name>
<dbReference type="AlphaFoldDB" id="A0A6A6BAI0"/>
<evidence type="ECO:0000313" key="3">
    <source>
        <dbReference type="EMBL" id="KAF2139511.1"/>
    </source>
</evidence>
<proteinExistence type="predicted"/>
<evidence type="ECO:0008006" key="5">
    <source>
        <dbReference type="Google" id="ProtNLM"/>
    </source>
</evidence>
<dbReference type="OrthoDB" id="3596006at2759"/>
<feature type="region of interest" description="Disordered" evidence="1">
    <location>
        <begin position="239"/>
        <end position="274"/>
    </location>
</feature>
<dbReference type="RefSeq" id="XP_033395224.1">
    <property type="nucleotide sequence ID" value="XM_033544954.1"/>
</dbReference>
<keyword evidence="2" id="KW-0812">Transmembrane</keyword>
<feature type="transmembrane region" description="Helical" evidence="2">
    <location>
        <begin position="183"/>
        <end position="208"/>
    </location>
</feature>
<organism evidence="3 4">
    <name type="scientific">Aplosporella prunicola CBS 121167</name>
    <dbReference type="NCBI Taxonomy" id="1176127"/>
    <lineage>
        <taxon>Eukaryota</taxon>
        <taxon>Fungi</taxon>
        <taxon>Dikarya</taxon>
        <taxon>Ascomycota</taxon>
        <taxon>Pezizomycotina</taxon>
        <taxon>Dothideomycetes</taxon>
        <taxon>Dothideomycetes incertae sedis</taxon>
        <taxon>Botryosphaeriales</taxon>
        <taxon>Aplosporellaceae</taxon>
        <taxon>Aplosporella</taxon>
    </lineage>
</organism>
<dbReference type="EMBL" id="ML995492">
    <property type="protein sequence ID" value="KAF2139511.1"/>
    <property type="molecule type" value="Genomic_DNA"/>
</dbReference>
<keyword evidence="4" id="KW-1185">Reference proteome</keyword>
<protein>
    <recommendedName>
        <fullName evidence="5">MARVEL domain-containing protein</fullName>
    </recommendedName>
</protein>
<keyword evidence="2" id="KW-1133">Transmembrane helix</keyword>
<sequence length="274" mass="30519">MAVIWGLDLHDMQWSKFKSSYMWNNEYHLRRTKFIVYQLAMIFCVVSESLGTAVLSDYRDQQSYIENKTGLNASVYNNDYIGAGSYNIFVGVFVATIFGAAFFFDLFWPERYESPAVKLAWRICSVLACIFCLSSAITFTVITACFRAHVEIRPGSDVTPEQARQLMNEFGKGPLEYHNSPRAVASLVFLWPGFIFTVASTVLMWFSIAHDDKFGPKSTHARESEKGYASHINGSDDVAVGAGASDAQGSRLGHAPNYPQQAHTTGQPPAYEGV</sequence>
<evidence type="ECO:0000313" key="4">
    <source>
        <dbReference type="Proteomes" id="UP000799438"/>
    </source>
</evidence>
<accession>A0A6A6BAI0</accession>
<dbReference type="GeneID" id="54302450"/>
<feature type="transmembrane region" description="Helical" evidence="2">
    <location>
        <begin position="86"/>
        <end position="107"/>
    </location>
</feature>
<keyword evidence="2" id="KW-0472">Membrane</keyword>
<gene>
    <name evidence="3" type="ORF">K452DRAFT_327983</name>
</gene>
<feature type="transmembrane region" description="Helical" evidence="2">
    <location>
        <begin position="34"/>
        <end position="55"/>
    </location>
</feature>
<feature type="transmembrane region" description="Helical" evidence="2">
    <location>
        <begin position="119"/>
        <end position="142"/>
    </location>
</feature>
<evidence type="ECO:0000256" key="2">
    <source>
        <dbReference type="SAM" id="Phobius"/>
    </source>
</evidence>
<feature type="compositionally biased region" description="Low complexity" evidence="1">
    <location>
        <begin position="239"/>
        <end position="250"/>
    </location>
</feature>
<feature type="compositionally biased region" description="Polar residues" evidence="1">
    <location>
        <begin position="258"/>
        <end position="267"/>
    </location>
</feature>
<reference evidence="3" key="1">
    <citation type="journal article" date="2020" name="Stud. Mycol.">
        <title>101 Dothideomycetes genomes: a test case for predicting lifestyles and emergence of pathogens.</title>
        <authorList>
            <person name="Haridas S."/>
            <person name="Albert R."/>
            <person name="Binder M."/>
            <person name="Bloem J."/>
            <person name="Labutti K."/>
            <person name="Salamov A."/>
            <person name="Andreopoulos B."/>
            <person name="Baker S."/>
            <person name="Barry K."/>
            <person name="Bills G."/>
            <person name="Bluhm B."/>
            <person name="Cannon C."/>
            <person name="Castanera R."/>
            <person name="Culley D."/>
            <person name="Daum C."/>
            <person name="Ezra D."/>
            <person name="Gonzalez J."/>
            <person name="Henrissat B."/>
            <person name="Kuo A."/>
            <person name="Liang C."/>
            <person name="Lipzen A."/>
            <person name="Lutzoni F."/>
            <person name="Magnuson J."/>
            <person name="Mondo S."/>
            <person name="Nolan M."/>
            <person name="Ohm R."/>
            <person name="Pangilinan J."/>
            <person name="Park H.-J."/>
            <person name="Ramirez L."/>
            <person name="Alfaro M."/>
            <person name="Sun H."/>
            <person name="Tritt A."/>
            <person name="Yoshinaga Y."/>
            <person name="Zwiers L.-H."/>
            <person name="Turgeon B."/>
            <person name="Goodwin S."/>
            <person name="Spatafora J."/>
            <person name="Crous P."/>
            <person name="Grigoriev I."/>
        </authorList>
    </citation>
    <scope>NUCLEOTIDE SEQUENCE</scope>
    <source>
        <strain evidence="3">CBS 121167</strain>
    </source>
</reference>
<evidence type="ECO:0000256" key="1">
    <source>
        <dbReference type="SAM" id="MobiDB-lite"/>
    </source>
</evidence>
<dbReference type="Proteomes" id="UP000799438">
    <property type="component" value="Unassembled WGS sequence"/>
</dbReference>